<accession>A0A699LA22</accession>
<dbReference type="AlphaFoldDB" id="A0A699LA22"/>
<reference evidence="2" key="1">
    <citation type="journal article" date="2019" name="Sci. Rep.">
        <title>Draft genome of Tanacetum cinerariifolium, the natural source of mosquito coil.</title>
        <authorList>
            <person name="Yamashiro T."/>
            <person name="Shiraishi A."/>
            <person name="Satake H."/>
            <person name="Nakayama K."/>
        </authorList>
    </citation>
    <scope>NUCLEOTIDE SEQUENCE</scope>
</reference>
<evidence type="ECO:0000313" key="2">
    <source>
        <dbReference type="EMBL" id="GFB32779.1"/>
    </source>
</evidence>
<organism evidence="2">
    <name type="scientific">Tanacetum cinerariifolium</name>
    <name type="common">Dalmatian daisy</name>
    <name type="synonym">Chrysanthemum cinerariifolium</name>
    <dbReference type="NCBI Taxonomy" id="118510"/>
    <lineage>
        <taxon>Eukaryota</taxon>
        <taxon>Viridiplantae</taxon>
        <taxon>Streptophyta</taxon>
        <taxon>Embryophyta</taxon>
        <taxon>Tracheophyta</taxon>
        <taxon>Spermatophyta</taxon>
        <taxon>Magnoliopsida</taxon>
        <taxon>eudicotyledons</taxon>
        <taxon>Gunneridae</taxon>
        <taxon>Pentapetalae</taxon>
        <taxon>asterids</taxon>
        <taxon>campanulids</taxon>
        <taxon>Asterales</taxon>
        <taxon>Asteraceae</taxon>
        <taxon>Asteroideae</taxon>
        <taxon>Anthemideae</taxon>
        <taxon>Anthemidinae</taxon>
        <taxon>Tanacetum</taxon>
    </lineage>
</organism>
<gene>
    <name evidence="2" type="ORF">Tci_704750</name>
</gene>
<evidence type="ECO:0000256" key="1">
    <source>
        <dbReference type="SAM" id="MobiDB-lite"/>
    </source>
</evidence>
<comment type="caution">
    <text evidence="2">The sequence shown here is derived from an EMBL/GenBank/DDBJ whole genome shotgun (WGS) entry which is preliminary data.</text>
</comment>
<dbReference type="EMBL" id="BKCJ010603001">
    <property type="protein sequence ID" value="GFB32779.1"/>
    <property type="molecule type" value="Genomic_DNA"/>
</dbReference>
<proteinExistence type="predicted"/>
<feature type="region of interest" description="Disordered" evidence="1">
    <location>
        <begin position="111"/>
        <end position="136"/>
    </location>
</feature>
<feature type="region of interest" description="Disordered" evidence="1">
    <location>
        <begin position="1"/>
        <end position="50"/>
    </location>
</feature>
<protein>
    <submittedName>
        <fullName evidence="2">Uncharacterized protein</fullName>
    </submittedName>
</protein>
<feature type="compositionally biased region" description="Polar residues" evidence="1">
    <location>
        <begin position="36"/>
        <end position="48"/>
    </location>
</feature>
<sequence length="136" mass="15329">MPCEPDLEIDYSKFTYGPKQTSTDESDSKPSEYASCESNFSVETSTSMPEPIENASKVVCEPKVWTDVPIIEEYESDSDNDLMSHIQEDKGKPSFAFTDSVKHVKTSREIIKEIGTTNHSPKIEKHDRNGHTRKGL</sequence>
<name>A0A699LA22_TANCI</name>
<feature type="compositionally biased region" description="Basic and acidic residues" evidence="1">
    <location>
        <begin position="121"/>
        <end position="130"/>
    </location>
</feature>